<feature type="signal peptide" evidence="1">
    <location>
        <begin position="1"/>
        <end position="43"/>
    </location>
</feature>
<evidence type="ECO:0000313" key="3">
    <source>
        <dbReference type="EMBL" id="CAK9147071.1"/>
    </source>
</evidence>
<sequence>MQSFSSEALYSFQQQMGFIHRHHLLLILLIFHAILLLSCQVQSADEKANLLQGLNSYRSLVNLTSLAENSNADCFADELATQFKNQPCSNTTGADTVPGTEPQFSNYPDLLAKCHLNITDTRDGVVMPVCVPNLVPALVLTNYTESQYTQYLNDSTYTGAGIGFEGDWIVVVLSTHTTGGSFTTDNSANSATPVGLTKNFIPLLLGFFLQFLALLS</sequence>
<dbReference type="Pfam" id="PF25884">
    <property type="entry name" value="At5g19230"/>
    <property type="match status" value="1"/>
</dbReference>
<comment type="caution">
    <text evidence="3">The sequence shown here is derived from an EMBL/GenBank/DDBJ whole genome shotgun (WGS) entry which is preliminary data.</text>
</comment>
<dbReference type="EMBL" id="CAUOFW020003299">
    <property type="protein sequence ID" value="CAK9159114.1"/>
    <property type="molecule type" value="Genomic_DNA"/>
</dbReference>
<dbReference type="AlphaFoldDB" id="A0ABC8RSG4"/>
<dbReference type="PANTHER" id="PTHR33976">
    <property type="entry name" value="OS07G0645000 PROTEIN"/>
    <property type="match status" value="1"/>
</dbReference>
<name>A0ABC8RSG4_9AQUA</name>
<accession>A0ABC8RSG4</accession>
<reference evidence="3 5" key="1">
    <citation type="submission" date="2024-02" db="EMBL/GenBank/DDBJ databases">
        <authorList>
            <person name="Vignale AGUSTIN F."/>
            <person name="Sosa J E."/>
            <person name="Modenutti C."/>
        </authorList>
    </citation>
    <scope>NUCLEOTIDE SEQUENCE [LARGE SCALE GENOMIC DNA]</scope>
</reference>
<evidence type="ECO:0000256" key="1">
    <source>
        <dbReference type="SAM" id="SignalP"/>
    </source>
</evidence>
<dbReference type="Proteomes" id="UP001642360">
    <property type="component" value="Unassembled WGS sequence"/>
</dbReference>
<feature type="chain" id="PRO_5044720895" description="Uncharacterized GPI-anchored protein At5g19230-like domain-containing protein" evidence="1">
    <location>
        <begin position="44"/>
        <end position="216"/>
    </location>
</feature>
<dbReference type="EMBL" id="CAUOFW020001636">
    <property type="protein sequence ID" value="CAK9147071.1"/>
    <property type="molecule type" value="Genomic_DNA"/>
</dbReference>
<proteinExistence type="predicted"/>
<gene>
    <name evidence="3" type="ORF">ILEXP_LOCUS14944</name>
    <name evidence="4" type="ORF">ILEXP_LOCUS27791</name>
</gene>
<keyword evidence="5" id="KW-1185">Reference proteome</keyword>
<dbReference type="InterPro" id="IPR045285">
    <property type="entry name" value="At5g19230-like"/>
</dbReference>
<dbReference type="PANTHER" id="PTHR33976:SF8">
    <property type="entry name" value="OS07G0645000 PROTEIN"/>
    <property type="match status" value="1"/>
</dbReference>
<protein>
    <recommendedName>
        <fullName evidence="2">Uncharacterized GPI-anchored protein At5g19230-like domain-containing protein</fullName>
    </recommendedName>
</protein>
<evidence type="ECO:0000313" key="5">
    <source>
        <dbReference type="Proteomes" id="UP001642360"/>
    </source>
</evidence>
<keyword evidence="1" id="KW-0732">Signal</keyword>
<organism evidence="3 5">
    <name type="scientific">Ilex paraguariensis</name>
    <name type="common">yerba mate</name>
    <dbReference type="NCBI Taxonomy" id="185542"/>
    <lineage>
        <taxon>Eukaryota</taxon>
        <taxon>Viridiplantae</taxon>
        <taxon>Streptophyta</taxon>
        <taxon>Embryophyta</taxon>
        <taxon>Tracheophyta</taxon>
        <taxon>Spermatophyta</taxon>
        <taxon>Magnoliopsida</taxon>
        <taxon>eudicotyledons</taxon>
        <taxon>Gunneridae</taxon>
        <taxon>Pentapetalae</taxon>
        <taxon>asterids</taxon>
        <taxon>campanulids</taxon>
        <taxon>Aquifoliales</taxon>
        <taxon>Aquifoliaceae</taxon>
        <taxon>Ilex</taxon>
    </lineage>
</organism>
<dbReference type="InterPro" id="IPR059083">
    <property type="entry name" value="At5g19230_dom"/>
</dbReference>
<evidence type="ECO:0000313" key="4">
    <source>
        <dbReference type="EMBL" id="CAK9159114.1"/>
    </source>
</evidence>
<evidence type="ECO:0000259" key="2">
    <source>
        <dbReference type="Pfam" id="PF25884"/>
    </source>
</evidence>
<feature type="domain" description="Uncharacterized GPI-anchored protein At5g19230-like" evidence="2">
    <location>
        <begin position="48"/>
        <end position="173"/>
    </location>
</feature>